<dbReference type="InterPro" id="IPR029016">
    <property type="entry name" value="GAF-like_dom_sf"/>
</dbReference>
<dbReference type="KEGG" id="nmes:H9L09_18680"/>
<dbReference type="Proteomes" id="UP000515947">
    <property type="component" value="Chromosome"/>
</dbReference>
<dbReference type="Pfam" id="PF13185">
    <property type="entry name" value="GAF_2"/>
    <property type="match status" value="1"/>
</dbReference>
<evidence type="ECO:0000256" key="1">
    <source>
        <dbReference type="ARBA" id="ARBA00022679"/>
    </source>
</evidence>
<keyword evidence="1" id="KW-0808">Transferase</keyword>
<gene>
    <name evidence="6" type="ORF">H9L09_18680</name>
</gene>
<evidence type="ECO:0000256" key="4">
    <source>
        <dbReference type="ARBA" id="ARBA00023163"/>
    </source>
</evidence>
<dbReference type="RefSeq" id="WP_187578316.1">
    <property type="nucleotide sequence ID" value="NZ_CP060713.1"/>
</dbReference>
<dbReference type="SUPFAM" id="SSF55781">
    <property type="entry name" value="GAF domain-like"/>
    <property type="match status" value="1"/>
</dbReference>
<evidence type="ECO:0000259" key="5">
    <source>
        <dbReference type="PROSITE" id="PS50921"/>
    </source>
</evidence>
<dbReference type="SUPFAM" id="SSF52172">
    <property type="entry name" value="CheY-like"/>
    <property type="match status" value="1"/>
</dbReference>
<dbReference type="InterPro" id="IPR011006">
    <property type="entry name" value="CheY-like_superfamily"/>
</dbReference>
<evidence type="ECO:0000256" key="3">
    <source>
        <dbReference type="ARBA" id="ARBA00023015"/>
    </source>
</evidence>
<keyword evidence="4" id="KW-0804">Transcription</keyword>
<reference evidence="6 7" key="1">
    <citation type="submission" date="2020-08" db="EMBL/GenBank/DDBJ databases">
        <title>Genome sequence of Nocardioides mesophilus KACC 16243T.</title>
        <authorList>
            <person name="Hyun D.-W."/>
            <person name="Bae J.-W."/>
        </authorList>
    </citation>
    <scope>NUCLEOTIDE SEQUENCE [LARGE SCALE GENOMIC DNA]</scope>
    <source>
        <strain evidence="6 7">KACC 16243</strain>
    </source>
</reference>
<dbReference type="InterPro" id="IPR003018">
    <property type="entry name" value="GAF"/>
</dbReference>
<sequence length="227" mass="24824">MSDERLIETARRLYDSLTPGDLDETLTRITAAAVEVLPDVQYASITIKHADGTLETAAPTNEMLLGLDAAQYQLREGPCYEAASDVAHVISPNLAADERFPHYGPVALASGIKAQAGLRLFDSPTSQGALNLYSRNVGAFDDFASLSALFTHQAGMALGYAREISNLQEAVRTRKTIGQAIGILMERYKLSDERAFAFLSRLSQHRNVKLRQVAQEMVAATEDQHLD</sequence>
<dbReference type="InterPro" id="IPR005561">
    <property type="entry name" value="ANTAR"/>
</dbReference>
<dbReference type="InterPro" id="IPR012074">
    <property type="entry name" value="GAF_ANTAR"/>
</dbReference>
<dbReference type="SMART" id="SM01012">
    <property type="entry name" value="ANTAR"/>
    <property type="match status" value="1"/>
</dbReference>
<dbReference type="PROSITE" id="PS50921">
    <property type="entry name" value="ANTAR"/>
    <property type="match status" value="1"/>
</dbReference>
<protein>
    <submittedName>
        <fullName evidence="6">GAF and ANTAR domain-containing protein</fullName>
    </submittedName>
</protein>
<organism evidence="6 7">
    <name type="scientific">Nocardioides mesophilus</name>
    <dbReference type="NCBI Taxonomy" id="433659"/>
    <lineage>
        <taxon>Bacteria</taxon>
        <taxon>Bacillati</taxon>
        <taxon>Actinomycetota</taxon>
        <taxon>Actinomycetes</taxon>
        <taxon>Propionibacteriales</taxon>
        <taxon>Nocardioidaceae</taxon>
        <taxon>Nocardioides</taxon>
    </lineage>
</organism>
<dbReference type="Gene3D" id="3.30.450.40">
    <property type="match status" value="1"/>
</dbReference>
<keyword evidence="2" id="KW-0418">Kinase</keyword>
<dbReference type="EMBL" id="CP060713">
    <property type="protein sequence ID" value="QNN52474.1"/>
    <property type="molecule type" value="Genomic_DNA"/>
</dbReference>
<evidence type="ECO:0000313" key="7">
    <source>
        <dbReference type="Proteomes" id="UP000515947"/>
    </source>
</evidence>
<feature type="domain" description="ANTAR" evidence="5">
    <location>
        <begin position="157"/>
        <end position="218"/>
    </location>
</feature>
<dbReference type="InterPro" id="IPR036388">
    <property type="entry name" value="WH-like_DNA-bd_sf"/>
</dbReference>
<dbReference type="GO" id="GO:0003723">
    <property type="term" value="F:RNA binding"/>
    <property type="evidence" value="ECO:0007669"/>
    <property type="project" value="InterPro"/>
</dbReference>
<keyword evidence="3" id="KW-0805">Transcription regulation</keyword>
<dbReference type="Gene3D" id="1.10.10.10">
    <property type="entry name" value="Winged helix-like DNA-binding domain superfamily/Winged helix DNA-binding domain"/>
    <property type="match status" value="1"/>
</dbReference>
<evidence type="ECO:0000256" key="2">
    <source>
        <dbReference type="ARBA" id="ARBA00022777"/>
    </source>
</evidence>
<name>A0A7G9RA49_9ACTN</name>
<dbReference type="GO" id="GO:0016301">
    <property type="term" value="F:kinase activity"/>
    <property type="evidence" value="ECO:0007669"/>
    <property type="project" value="UniProtKB-KW"/>
</dbReference>
<dbReference type="Pfam" id="PF03861">
    <property type="entry name" value="ANTAR"/>
    <property type="match status" value="1"/>
</dbReference>
<evidence type="ECO:0000313" key="6">
    <source>
        <dbReference type="EMBL" id="QNN52474.1"/>
    </source>
</evidence>
<keyword evidence="7" id="KW-1185">Reference proteome</keyword>
<dbReference type="PIRSF" id="PIRSF036625">
    <property type="entry name" value="GAF_ANTAR"/>
    <property type="match status" value="1"/>
</dbReference>
<dbReference type="AlphaFoldDB" id="A0A7G9RA49"/>
<accession>A0A7G9RA49</accession>
<proteinExistence type="predicted"/>